<feature type="compositionally biased region" description="Polar residues" evidence="5">
    <location>
        <begin position="166"/>
        <end position="181"/>
    </location>
</feature>
<proteinExistence type="inferred from homology"/>
<dbReference type="InterPro" id="IPR038586">
    <property type="entry name" value="Tctex-1-like_sf"/>
</dbReference>
<dbReference type="Pfam" id="PF03645">
    <property type="entry name" value="Tctex-1"/>
    <property type="match status" value="1"/>
</dbReference>
<dbReference type="OrthoDB" id="10059120at2759"/>
<comment type="similarity">
    <text evidence="2">Belongs to the TDA2 family.</text>
</comment>
<comment type="subcellular location">
    <subcellularLocation>
        <location evidence="1">Cell projection</location>
    </subcellularLocation>
</comment>
<keyword evidence="7" id="KW-1185">Reference proteome</keyword>
<reference evidence="7" key="1">
    <citation type="submission" date="2016-05" db="EMBL/GenBank/DDBJ databases">
        <title>Comparative genomics of biotechnologically important yeasts.</title>
        <authorList>
            <consortium name="DOE Joint Genome Institute"/>
            <person name="Riley R."/>
            <person name="Haridas S."/>
            <person name="Wolfe K.H."/>
            <person name="Lopes M.R."/>
            <person name="Hittinger C.T."/>
            <person name="Goker M."/>
            <person name="Salamov A."/>
            <person name="Wisecaver J."/>
            <person name="Long T.M."/>
            <person name="Aerts A.L."/>
            <person name="Barry K."/>
            <person name="Choi C."/>
            <person name="Clum A."/>
            <person name="Coughlan A.Y."/>
            <person name="Deshpande S."/>
            <person name="Douglass A.P."/>
            <person name="Hanson S.J."/>
            <person name="Klenk H.-P."/>
            <person name="Labutti K."/>
            <person name="Lapidus A."/>
            <person name="Lindquist E."/>
            <person name="Lipzen A."/>
            <person name="Meier-Kolthoff J.P."/>
            <person name="Ohm R.A."/>
            <person name="Otillar R.P."/>
            <person name="Pangilinan J."/>
            <person name="Peng Y."/>
            <person name="Rokas A."/>
            <person name="Rosa C.A."/>
            <person name="Scheuner C."/>
            <person name="Sibirny A.A."/>
            <person name="Slot J.C."/>
            <person name="Stielow J.B."/>
            <person name="Sun H."/>
            <person name="Kurtzman C.P."/>
            <person name="Blackwell M."/>
            <person name="Grigoriev I.V."/>
            <person name="Jeffries T.W."/>
        </authorList>
    </citation>
    <scope>NUCLEOTIDE SEQUENCE [LARGE SCALE GENOMIC DNA]</scope>
    <source>
        <strain evidence="7">NRRL Y-17324</strain>
    </source>
</reference>
<gene>
    <name evidence="6" type="ORF">CANTADRAFT_6759</name>
</gene>
<evidence type="ECO:0000256" key="1">
    <source>
        <dbReference type="ARBA" id="ARBA00004316"/>
    </source>
</evidence>
<dbReference type="EMBL" id="KV453913">
    <property type="protein sequence ID" value="ODV78367.1"/>
    <property type="molecule type" value="Genomic_DNA"/>
</dbReference>
<dbReference type="Gene3D" id="3.30.1140.40">
    <property type="entry name" value="Tctex-1"/>
    <property type="match status" value="1"/>
</dbReference>
<keyword evidence="4" id="KW-0966">Cell projection</keyword>
<dbReference type="AlphaFoldDB" id="A0A1E4SFT3"/>
<dbReference type="InterPro" id="IPR005334">
    <property type="entry name" value="Tctex-1-like"/>
</dbReference>
<protein>
    <recommendedName>
        <fullName evidence="3">Topoisomerase I damage affected protein 2</fullName>
    </recommendedName>
</protein>
<feature type="compositionally biased region" description="Low complexity" evidence="5">
    <location>
        <begin position="221"/>
        <end position="238"/>
    </location>
</feature>
<name>A0A1E4SFT3_9ASCO</name>
<dbReference type="Proteomes" id="UP000094285">
    <property type="component" value="Unassembled WGS sequence"/>
</dbReference>
<evidence type="ECO:0000313" key="6">
    <source>
        <dbReference type="EMBL" id="ODV78367.1"/>
    </source>
</evidence>
<evidence type="ECO:0000313" key="7">
    <source>
        <dbReference type="Proteomes" id="UP000094285"/>
    </source>
</evidence>
<dbReference type="GeneID" id="30985096"/>
<feature type="region of interest" description="Disordered" evidence="5">
    <location>
        <begin position="93"/>
        <end position="250"/>
    </location>
</feature>
<dbReference type="RefSeq" id="XP_020063489.1">
    <property type="nucleotide sequence ID" value="XM_020210960.1"/>
</dbReference>
<evidence type="ECO:0000256" key="3">
    <source>
        <dbReference type="ARBA" id="ARBA00019193"/>
    </source>
</evidence>
<feature type="compositionally biased region" description="Basic and acidic residues" evidence="5">
    <location>
        <begin position="93"/>
        <end position="124"/>
    </location>
</feature>
<evidence type="ECO:0000256" key="2">
    <source>
        <dbReference type="ARBA" id="ARBA00010778"/>
    </source>
</evidence>
<organism evidence="6 7">
    <name type="scientific">Suhomyces tanzawaensis NRRL Y-17324</name>
    <dbReference type="NCBI Taxonomy" id="984487"/>
    <lineage>
        <taxon>Eukaryota</taxon>
        <taxon>Fungi</taxon>
        <taxon>Dikarya</taxon>
        <taxon>Ascomycota</taxon>
        <taxon>Saccharomycotina</taxon>
        <taxon>Pichiomycetes</taxon>
        <taxon>Debaryomycetaceae</taxon>
        <taxon>Suhomyces</taxon>
    </lineage>
</organism>
<accession>A0A1E4SFT3</accession>
<evidence type="ECO:0000256" key="4">
    <source>
        <dbReference type="ARBA" id="ARBA00023273"/>
    </source>
</evidence>
<sequence length="264" mass="28695">MSVSITSSSISKEAPISAQWLVELVQQLGPIDSGKRNQEVLEKLQAKSSKYKFLVQSTDVQQLGDIGLNTKFGAIWDSERDGHINLQIGDFVKEKPEEPKEEPASEKSSDVALEEPSHAADQSKEPVPSVAGATDELTSKPNTESPVVPKIAQEALEDDKEAGKVSQESEGNALESANTELSLEIVSVVPEEEENELKAIEDSPSDILIESPKTSPEIPKRPSSSGSKKSTSSIPTPFKSEKKPQQSGPKPIITMLSVYWLYVR</sequence>
<dbReference type="GO" id="GO:0042995">
    <property type="term" value="C:cell projection"/>
    <property type="evidence" value="ECO:0007669"/>
    <property type="project" value="UniProtKB-SubCell"/>
</dbReference>
<evidence type="ECO:0000256" key="5">
    <source>
        <dbReference type="SAM" id="MobiDB-lite"/>
    </source>
</evidence>